<dbReference type="EMBL" id="CAMPGE010001780">
    <property type="protein sequence ID" value="CAI2360580.1"/>
    <property type="molecule type" value="Genomic_DNA"/>
</dbReference>
<protein>
    <submittedName>
        <fullName evidence="2">Uncharacterized protein</fullName>
    </submittedName>
</protein>
<name>A0AAD1U221_EUPCR</name>
<proteinExistence type="predicted"/>
<accession>A0AAD1U221</accession>
<evidence type="ECO:0000313" key="2">
    <source>
        <dbReference type="EMBL" id="CAI2360580.1"/>
    </source>
</evidence>
<evidence type="ECO:0000256" key="1">
    <source>
        <dbReference type="SAM" id="MobiDB-lite"/>
    </source>
</evidence>
<feature type="compositionally biased region" description="Basic and acidic residues" evidence="1">
    <location>
        <begin position="588"/>
        <end position="599"/>
    </location>
</feature>
<reference evidence="2" key="1">
    <citation type="submission" date="2023-07" db="EMBL/GenBank/DDBJ databases">
        <authorList>
            <consortium name="AG Swart"/>
            <person name="Singh M."/>
            <person name="Singh A."/>
            <person name="Seah K."/>
            <person name="Emmerich C."/>
        </authorList>
    </citation>
    <scope>NUCLEOTIDE SEQUENCE</scope>
    <source>
        <strain evidence="2">DP1</strain>
    </source>
</reference>
<evidence type="ECO:0000313" key="3">
    <source>
        <dbReference type="Proteomes" id="UP001295684"/>
    </source>
</evidence>
<feature type="compositionally biased region" description="Acidic residues" evidence="1">
    <location>
        <begin position="608"/>
        <end position="630"/>
    </location>
</feature>
<feature type="region of interest" description="Disordered" evidence="1">
    <location>
        <begin position="533"/>
        <end position="630"/>
    </location>
</feature>
<sequence length="630" mass="72961">MSQEKPERIVEGITEENQAGFIKKRPKTIRNRGKNVALTLQKDAQNKMDLFYPDELKIPYYLGYNFPIPPVCAKMVSFDIEHDTGYKLTDLELRENKMLHYTNPLVTMNMVEDQVYTAKPRKSMKLTENETELANLCLNYTTKEESDSEDSSNPSPYNFAPLFHKIKGKPYKKQISSPKINLKKEENQMAKKASESKLVDTKPSKPNPPICEKKVSSFEPNIDETEFMMAGTALEPRQVRKLCERIDESFDYIKKVKIGMKKPGSNGKVTAVKCHKLFPDFENLMQTYYITSYYDKIGMEFLENQGNMTHMLKLNSEKEVECFKYKQKLSTNIIKPPCQYTFNDDFRVTTQVKDREKECYLVKTETEGQMRILFVDTKLNLAKSKKGPSSFGTMMTNSKMNNISFVPHQYGGNPYSAPPGELATDIGTNNKRVKKEMIKQEEGNFMLETMANSDKKDNEPSDRLLRIRLRPLNQHELDIRTKYFTKIDPPIELDEEKVKEERAELGKKIKPKKVLSPKLTDKLDVEKMYPRQPKKVFETKTKTSSKQAQRQKIKVDMKEICKKGNRKKKIEDSSEDEYEPSTLVKSEFQGKDDVIRQLKSEGPTEPNNPDEDDEVDNEDENEDSEFADLF</sequence>
<keyword evidence="3" id="KW-1185">Reference proteome</keyword>
<gene>
    <name evidence="2" type="ORF">ECRASSUSDP1_LOCUS1884</name>
</gene>
<dbReference type="AlphaFoldDB" id="A0AAD1U221"/>
<organism evidence="2 3">
    <name type="scientific">Euplotes crassus</name>
    <dbReference type="NCBI Taxonomy" id="5936"/>
    <lineage>
        <taxon>Eukaryota</taxon>
        <taxon>Sar</taxon>
        <taxon>Alveolata</taxon>
        <taxon>Ciliophora</taxon>
        <taxon>Intramacronucleata</taxon>
        <taxon>Spirotrichea</taxon>
        <taxon>Hypotrichia</taxon>
        <taxon>Euplotida</taxon>
        <taxon>Euplotidae</taxon>
        <taxon>Moneuplotes</taxon>
    </lineage>
</organism>
<feature type="region of interest" description="Disordered" evidence="1">
    <location>
        <begin position="186"/>
        <end position="212"/>
    </location>
</feature>
<dbReference type="Proteomes" id="UP001295684">
    <property type="component" value="Unassembled WGS sequence"/>
</dbReference>
<feature type="compositionally biased region" description="Basic and acidic residues" evidence="1">
    <location>
        <begin position="553"/>
        <end position="562"/>
    </location>
</feature>
<comment type="caution">
    <text evidence="2">The sequence shown here is derived from an EMBL/GenBank/DDBJ whole genome shotgun (WGS) entry which is preliminary data.</text>
</comment>
<feature type="compositionally biased region" description="Basic and acidic residues" evidence="1">
    <location>
        <begin position="186"/>
        <end position="203"/>
    </location>
</feature>